<dbReference type="EMBL" id="SNXZ01000003">
    <property type="protein sequence ID" value="TDP97663.1"/>
    <property type="molecule type" value="Genomic_DNA"/>
</dbReference>
<dbReference type="AlphaFoldDB" id="A0A4R6SDF8"/>
<evidence type="ECO:0000313" key="2">
    <source>
        <dbReference type="EMBL" id="TDP97663.1"/>
    </source>
</evidence>
<protein>
    <submittedName>
        <fullName evidence="2">Uncharacterized protein</fullName>
    </submittedName>
</protein>
<comment type="caution">
    <text evidence="2">The sequence shown here is derived from an EMBL/GenBank/DDBJ whole genome shotgun (WGS) entry which is preliminary data.</text>
</comment>
<keyword evidence="3" id="KW-1185">Reference proteome</keyword>
<accession>A0A4R6SDF8</accession>
<dbReference type="RefSeq" id="WP_133850832.1">
    <property type="nucleotide sequence ID" value="NZ_SNXZ01000003.1"/>
</dbReference>
<proteinExistence type="predicted"/>
<feature type="region of interest" description="Disordered" evidence="1">
    <location>
        <begin position="1"/>
        <end position="41"/>
    </location>
</feature>
<organism evidence="2 3">
    <name type="scientific">Labedaea rhizosphaerae</name>
    <dbReference type="NCBI Taxonomy" id="598644"/>
    <lineage>
        <taxon>Bacteria</taxon>
        <taxon>Bacillati</taxon>
        <taxon>Actinomycetota</taxon>
        <taxon>Actinomycetes</taxon>
        <taxon>Pseudonocardiales</taxon>
        <taxon>Pseudonocardiaceae</taxon>
        <taxon>Labedaea</taxon>
    </lineage>
</organism>
<dbReference type="Proteomes" id="UP000295444">
    <property type="component" value="Unassembled WGS sequence"/>
</dbReference>
<evidence type="ECO:0000313" key="3">
    <source>
        <dbReference type="Proteomes" id="UP000295444"/>
    </source>
</evidence>
<sequence>MDAVNACDDYPKPPRLPGEPPSAMLSEPSELITLPDEPPGGTVVAPANYAETGDMTRWRRIDFEAQRGTWVKCNPVTSRYVSWTTVLEQSGGGVVVVVVPDSVDPDLDGRQGELDTLRAEVARLTGVEAELRQANHRVSVELSDLQRARGEALHALSKGHVVTYKRDPNPDPAELRRKAEAAVHRALECCDQHTGLCDGQEADTLLRDTGVIA</sequence>
<evidence type="ECO:0000256" key="1">
    <source>
        <dbReference type="SAM" id="MobiDB-lite"/>
    </source>
</evidence>
<name>A0A4R6SDF8_LABRH</name>
<reference evidence="2 3" key="1">
    <citation type="submission" date="2019-03" db="EMBL/GenBank/DDBJ databases">
        <title>Genomic Encyclopedia of Type Strains, Phase IV (KMG-IV): sequencing the most valuable type-strain genomes for metagenomic binning, comparative biology and taxonomic classification.</title>
        <authorList>
            <person name="Goeker M."/>
        </authorList>
    </citation>
    <scope>NUCLEOTIDE SEQUENCE [LARGE SCALE GENOMIC DNA]</scope>
    <source>
        <strain evidence="2 3">DSM 45361</strain>
    </source>
</reference>
<gene>
    <name evidence="2" type="ORF">EV186_103627</name>
</gene>